<dbReference type="EMBL" id="RJVU01024579">
    <property type="protein sequence ID" value="ROL49969.1"/>
    <property type="molecule type" value="Genomic_DNA"/>
</dbReference>
<evidence type="ECO:0000313" key="2">
    <source>
        <dbReference type="Proteomes" id="UP000281406"/>
    </source>
</evidence>
<name>A0A3N0YUW1_ANAGA</name>
<organism evidence="1 2">
    <name type="scientific">Anabarilius grahami</name>
    <name type="common">Kanglang fish</name>
    <name type="synonym">Barilius grahami</name>
    <dbReference type="NCBI Taxonomy" id="495550"/>
    <lineage>
        <taxon>Eukaryota</taxon>
        <taxon>Metazoa</taxon>
        <taxon>Chordata</taxon>
        <taxon>Craniata</taxon>
        <taxon>Vertebrata</taxon>
        <taxon>Euteleostomi</taxon>
        <taxon>Actinopterygii</taxon>
        <taxon>Neopterygii</taxon>
        <taxon>Teleostei</taxon>
        <taxon>Ostariophysi</taxon>
        <taxon>Cypriniformes</taxon>
        <taxon>Xenocyprididae</taxon>
        <taxon>Xenocypridinae</taxon>
        <taxon>Xenocypridinae incertae sedis</taxon>
        <taxon>Anabarilius</taxon>
    </lineage>
</organism>
<evidence type="ECO:0000313" key="1">
    <source>
        <dbReference type="EMBL" id="ROL49969.1"/>
    </source>
</evidence>
<comment type="caution">
    <text evidence="1">The sequence shown here is derived from an EMBL/GenBank/DDBJ whole genome shotgun (WGS) entry which is preliminary data.</text>
</comment>
<accession>A0A3N0YUW1</accession>
<reference evidence="1 2" key="1">
    <citation type="submission" date="2018-10" db="EMBL/GenBank/DDBJ databases">
        <title>Genome assembly for a Yunnan-Guizhou Plateau 3E fish, Anabarilius grahami (Regan), and its evolutionary and genetic applications.</title>
        <authorList>
            <person name="Jiang W."/>
        </authorList>
    </citation>
    <scope>NUCLEOTIDE SEQUENCE [LARGE SCALE GENOMIC DNA]</scope>
    <source>
        <strain evidence="1">AG-KIZ</strain>
        <tissue evidence="1">Muscle</tissue>
    </source>
</reference>
<dbReference type="Proteomes" id="UP000281406">
    <property type="component" value="Unassembled WGS sequence"/>
</dbReference>
<dbReference type="OrthoDB" id="6273637at2759"/>
<gene>
    <name evidence="1" type="ORF">DPX16_6377</name>
</gene>
<protein>
    <submittedName>
        <fullName evidence="1">Uncharacterized protein</fullName>
    </submittedName>
</protein>
<keyword evidence="2" id="KW-1185">Reference proteome</keyword>
<proteinExistence type="predicted"/>
<dbReference type="AlphaFoldDB" id="A0A3N0YUW1"/>
<sequence length="200" mass="22433">MRTAVSSLPRQRLTSLGRSRKSCPLCRLTDQIIIFSVNAPFCLLKTEHSLLKHSKWQAHRVTQRLRLVVSHYFYALDLEAAIQHTSRGCHQCAALAKSPSFAVEQSSCDPPEAVGSSFAADVLKRARQLILVVRECVTSFTAALLIADERKETLRDVRAMMCPEFINGSNNSREAHSQHKSGLLLPHGLMVSWKVNELPW</sequence>